<accession>A0A931A788</accession>
<feature type="region of interest" description="Disordered" evidence="1">
    <location>
        <begin position="35"/>
        <end position="56"/>
    </location>
</feature>
<dbReference type="AlphaFoldDB" id="A0A931A788"/>
<keyword evidence="3" id="KW-1185">Reference proteome</keyword>
<sequence length="56" mass="6231">MVDSLRAERARITVSIAELEEAGRKLDQVIEHAVRPDSEHCQAGRERPTSETTVSV</sequence>
<dbReference type="Proteomes" id="UP000605361">
    <property type="component" value="Unassembled WGS sequence"/>
</dbReference>
<name>A0A931A788_9ACTN</name>
<reference evidence="2" key="1">
    <citation type="submission" date="2020-11" db="EMBL/GenBank/DDBJ databases">
        <title>Whole-genome analyses of Nonomuraea sp. K274.</title>
        <authorList>
            <person name="Veyisoglu A."/>
        </authorList>
    </citation>
    <scope>NUCLEOTIDE SEQUENCE</scope>
    <source>
        <strain evidence="2">K274</strain>
    </source>
</reference>
<feature type="compositionally biased region" description="Basic and acidic residues" evidence="1">
    <location>
        <begin position="35"/>
        <end position="49"/>
    </location>
</feature>
<gene>
    <name evidence="2" type="ORF">ITP53_02920</name>
</gene>
<comment type="caution">
    <text evidence="2">The sequence shown here is derived from an EMBL/GenBank/DDBJ whole genome shotgun (WGS) entry which is preliminary data.</text>
</comment>
<evidence type="ECO:0000256" key="1">
    <source>
        <dbReference type="SAM" id="MobiDB-lite"/>
    </source>
</evidence>
<evidence type="ECO:0000313" key="2">
    <source>
        <dbReference type="EMBL" id="MBF8184709.1"/>
    </source>
</evidence>
<dbReference type="EMBL" id="JADOGI010000005">
    <property type="protein sequence ID" value="MBF8184709.1"/>
    <property type="molecule type" value="Genomic_DNA"/>
</dbReference>
<protein>
    <submittedName>
        <fullName evidence="2">Uncharacterized protein</fullName>
    </submittedName>
</protein>
<dbReference type="RefSeq" id="WP_195893699.1">
    <property type="nucleotide sequence ID" value="NZ_JADOGI010000005.1"/>
</dbReference>
<evidence type="ECO:0000313" key="3">
    <source>
        <dbReference type="Proteomes" id="UP000605361"/>
    </source>
</evidence>
<organism evidence="2 3">
    <name type="scientific">Nonomuraea cypriaca</name>
    <dbReference type="NCBI Taxonomy" id="1187855"/>
    <lineage>
        <taxon>Bacteria</taxon>
        <taxon>Bacillati</taxon>
        <taxon>Actinomycetota</taxon>
        <taxon>Actinomycetes</taxon>
        <taxon>Streptosporangiales</taxon>
        <taxon>Streptosporangiaceae</taxon>
        <taxon>Nonomuraea</taxon>
    </lineage>
</organism>
<proteinExistence type="predicted"/>